<evidence type="ECO:0000256" key="3">
    <source>
        <dbReference type="ARBA" id="ARBA00022692"/>
    </source>
</evidence>
<keyword evidence="13" id="KW-1185">Reference proteome</keyword>
<feature type="compositionally biased region" description="Low complexity" evidence="8">
    <location>
        <begin position="285"/>
        <end position="295"/>
    </location>
</feature>
<feature type="transmembrane region" description="Helical" evidence="9">
    <location>
        <begin position="829"/>
        <end position="855"/>
    </location>
</feature>
<organism evidence="12 13">
    <name type="scientific">Skeletonema marinoi</name>
    <dbReference type="NCBI Taxonomy" id="267567"/>
    <lineage>
        <taxon>Eukaryota</taxon>
        <taxon>Sar</taxon>
        <taxon>Stramenopiles</taxon>
        <taxon>Ochrophyta</taxon>
        <taxon>Bacillariophyta</taxon>
        <taxon>Coscinodiscophyceae</taxon>
        <taxon>Thalassiosirophycidae</taxon>
        <taxon>Thalassiosirales</taxon>
        <taxon>Skeletonemataceae</taxon>
        <taxon>Skeletonema</taxon>
        <taxon>Skeletonema marinoi-dohrnii complex</taxon>
    </lineage>
</organism>
<dbReference type="Proteomes" id="UP001224775">
    <property type="component" value="Unassembled WGS sequence"/>
</dbReference>
<feature type="compositionally biased region" description="Basic and acidic residues" evidence="8">
    <location>
        <begin position="296"/>
        <end position="336"/>
    </location>
</feature>
<dbReference type="GO" id="GO:0016020">
    <property type="term" value="C:membrane"/>
    <property type="evidence" value="ECO:0007669"/>
    <property type="project" value="UniProtKB-SubCell"/>
</dbReference>
<name>A0AAD9DKL4_9STRA</name>
<comment type="subcellular location">
    <subcellularLocation>
        <location evidence="1">Membrane</location>
        <topology evidence="1">Single-pass type I membrane protein</topology>
    </subcellularLocation>
</comment>
<dbReference type="InterPro" id="IPR009038">
    <property type="entry name" value="GOLD_dom"/>
</dbReference>
<dbReference type="SMART" id="SM01190">
    <property type="entry name" value="EMP24_GP25L"/>
    <property type="match status" value="1"/>
</dbReference>
<evidence type="ECO:0000313" key="13">
    <source>
        <dbReference type="Proteomes" id="UP001224775"/>
    </source>
</evidence>
<feature type="transmembrane region" description="Helical" evidence="9">
    <location>
        <begin position="1062"/>
        <end position="1082"/>
    </location>
</feature>
<feature type="region of interest" description="Disordered" evidence="8">
    <location>
        <begin position="454"/>
        <end position="519"/>
    </location>
</feature>
<feature type="region of interest" description="Disordered" evidence="8">
    <location>
        <begin position="375"/>
        <end position="400"/>
    </location>
</feature>
<dbReference type="Pfam" id="PF01105">
    <property type="entry name" value="EMP24_GP25L"/>
    <property type="match status" value="1"/>
</dbReference>
<feature type="compositionally biased region" description="Acidic residues" evidence="8">
    <location>
        <begin position="456"/>
        <end position="476"/>
    </location>
</feature>
<keyword evidence="4 10" id="KW-0732">Signal</keyword>
<dbReference type="PANTHER" id="PTHR22811">
    <property type="entry name" value="TRANSMEMBRANE EMP24 DOMAIN-CONTAINING PROTEIN"/>
    <property type="match status" value="1"/>
</dbReference>
<evidence type="ECO:0000256" key="4">
    <source>
        <dbReference type="ARBA" id="ARBA00022729"/>
    </source>
</evidence>
<dbReference type="AlphaFoldDB" id="A0AAD9DKL4"/>
<protein>
    <submittedName>
        <fullName evidence="12">Emp24/gp25L/p24 family protein</fullName>
    </submittedName>
</protein>
<evidence type="ECO:0000256" key="6">
    <source>
        <dbReference type="ARBA" id="ARBA00023136"/>
    </source>
</evidence>
<dbReference type="EMBL" id="JATAAI010000001">
    <property type="protein sequence ID" value="KAK1748843.1"/>
    <property type="molecule type" value="Genomic_DNA"/>
</dbReference>
<evidence type="ECO:0000256" key="7">
    <source>
        <dbReference type="SAM" id="Coils"/>
    </source>
</evidence>
<proteinExistence type="inferred from homology"/>
<feature type="compositionally biased region" description="Pro residues" evidence="8">
    <location>
        <begin position="488"/>
        <end position="508"/>
    </location>
</feature>
<evidence type="ECO:0000256" key="9">
    <source>
        <dbReference type="SAM" id="Phobius"/>
    </source>
</evidence>
<keyword evidence="5 9" id="KW-1133">Transmembrane helix</keyword>
<evidence type="ECO:0000313" key="12">
    <source>
        <dbReference type="EMBL" id="KAK1748843.1"/>
    </source>
</evidence>
<evidence type="ECO:0000256" key="8">
    <source>
        <dbReference type="SAM" id="MobiDB-lite"/>
    </source>
</evidence>
<evidence type="ECO:0000256" key="1">
    <source>
        <dbReference type="ARBA" id="ARBA00004479"/>
    </source>
</evidence>
<feature type="signal peptide" evidence="10">
    <location>
        <begin position="1"/>
        <end position="25"/>
    </location>
</feature>
<feature type="compositionally biased region" description="Polar residues" evidence="8">
    <location>
        <begin position="36"/>
        <end position="45"/>
    </location>
</feature>
<evidence type="ECO:0000259" key="11">
    <source>
        <dbReference type="SMART" id="SM01190"/>
    </source>
</evidence>
<feature type="compositionally biased region" description="Low complexity" evidence="8">
    <location>
        <begin position="386"/>
        <end position="400"/>
    </location>
</feature>
<keyword evidence="3 9" id="KW-0812">Transmembrane</keyword>
<accession>A0AAD9DKL4</accession>
<comment type="caution">
    <text evidence="12">The sequence shown here is derived from an EMBL/GenBank/DDBJ whole genome shotgun (WGS) entry which is preliminary data.</text>
</comment>
<keyword evidence="6 9" id="KW-0472">Membrane</keyword>
<dbReference type="InterPro" id="IPR015720">
    <property type="entry name" value="Emp24-like"/>
</dbReference>
<feature type="region of interest" description="Disordered" evidence="8">
    <location>
        <begin position="285"/>
        <end position="336"/>
    </location>
</feature>
<keyword evidence="7" id="KW-0175">Coiled coil</keyword>
<sequence length="1092" mass="119983">MRGCGSSLPLSAAFVLVFSAAVIESFAPTPRHIIGSVSTTGQHQNEGPKWRLYESTPSDDSGLNLNGDDHDETASDVHRIGRIRGMASSLMHKSKPMALALSQPLPATKAAELKKQRRIEEFDRFMEKCNDIEEKQGKKARDEYEAQYQAAKEAKEAKKAIDLEKLKRELLDEGQDPSTDLDAERKVWLFEHDIDLEKRYIVKCQVADLKARGIDPMEHFTQPDVMEKTRAIYKMDDKVAAKIATQYEGLMEQYGGRLTPPQEGEVPFVSQSAETVSNAATAAVAAGPSKSQAAAEKAKAKEERAAAKAEATAKRAAEKAQAKSEKEAQKQARADAKAQAKADKLAIAAAESVSQEASDSELAATAGMDFAATAGAEASVEEAVEDSSSSTSLEVSSTEGGNKIMDTIKSKANAKNAATVIVAGGVAVYGYNYVTENSAGAQAERERQLKLIMGVSDDDEDEDEDDEFDDDDDDYFEPVKKPKATQPSPEPAAPKPKVAPPPVSVPAPKPKRRLGIFNKSKDARETDINALLAPGAQAPEFAALLAKVLTFGAPGRFPVISSMSNMPVKEFDLDTAKELLTQARSDADLTDEQSAETFASVVNCMIIDIIDLASATVKGKDSDDKLTTDAISVVMDFMDHAASLFDAVASDLKKKDLEKMFSIYAGSSMMSMDGSVTQDRVDTLQLVFGITDKKAEGLMQKHMMKMMMNLMKDGGKGMEGMPGMEGMEDMMSALGGGGMPGMPGMDGEMSPEDLKQTVGMMKELMDSGAVSEEELAEVRNQFKEISIKKADEEGAGEAMSDDERELLGMFKTILGELAMHTKRMRPASLSASTMAVFLLLALPLLLTSTFAYPIITECFNFNVPDDDDAHMVFIALPHEVDNDVEEWFNTKLNDMTRKGSNDFMKTLPEVSKEIHEKINDEDFNGRSNVYLKLTVPKRPVLRHQMFMWYAPVVVMNVVKASQRGQKNNKNVRPPGGYSVCFENKNADQRVKLIFDVVLTSDEGQEDELQNKIIKKEHLTPLESNFQEGIKAANTILNEMKYMEKREARMRHTAESTNSKIRLFSYVSVIVLLGVTWLQRTYLKSYFKKKKLM</sequence>
<evidence type="ECO:0000256" key="5">
    <source>
        <dbReference type="ARBA" id="ARBA00022989"/>
    </source>
</evidence>
<comment type="similarity">
    <text evidence="2">Belongs to the EMP24/GP25L family.</text>
</comment>
<feature type="domain" description="GOLD" evidence="11">
    <location>
        <begin position="846"/>
        <end position="1087"/>
    </location>
</feature>
<feature type="compositionally biased region" description="Polar residues" evidence="8">
    <location>
        <begin position="55"/>
        <end position="64"/>
    </location>
</feature>
<feature type="coiled-coil region" evidence="7">
    <location>
        <begin position="134"/>
        <end position="161"/>
    </location>
</feature>
<feature type="chain" id="PRO_5041939713" evidence="10">
    <location>
        <begin position="26"/>
        <end position="1092"/>
    </location>
</feature>
<evidence type="ECO:0000256" key="10">
    <source>
        <dbReference type="SAM" id="SignalP"/>
    </source>
</evidence>
<reference evidence="12" key="1">
    <citation type="submission" date="2023-06" db="EMBL/GenBank/DDBJ databases">
        <title>Survivors Of The Sea: Transcriptome response of Skeletonema marinoi to long-term dormancy.</title>
        <authorList>
            <person name="Pinder M.I.M."/>
            <person name="Kourtchenko O."/>
            <person name="Robertson E.K."/>
            <person name="Larsson T."/>
            <person name="Maumus F."/>
            <person name="Osuna-Cruz C.M."/>
            <person name="Vancaester E."/>
            <person name="Stenow R."/>
            <person name="Vandepoele K."/>
            <person name="Ploug H."/>
            <person name="Bruchert V."/>
            <person name="Godhe A."/>
            <person name="Topel M."/>
        </authorList>
    </citation>
    <scope>NUCLEOTIDE SEQUENCE</scope>
    <source>
        <strain evidence="12">R05AC</strain>
    </source>
</reference>
<feature type="region of interest" description="Disordered" evidence="8">
    <location>
        <begin position="36"/>
        <end position="73"/>
    </location>
</feature>
<gene>
    <name evidence="12" type="ORF">QTG54_000782</name>
</gene>
<evidence type="ECO:0000256" key="2">
    <source>
        <dbReference type="ARBA" id="ARBA00007104"/>
    </source>
</evidence>